<organism evidence="9 10">
    <name type="scientific">Penicillium bovifimosum</name>
    <dbReference type="NCBI Taxonomy" id="126998"/>
    <lineage>
        <taxon>Eukaryota</taxon>
        <taxon>Fungi</taxon>
        <taxon>Dikarya</taxon>
        <taxon>Ascomycota</taxon>
        <taxon>Pezizomycotina</taxon>
        <taxon>Eurotiomycetes</taxon>
        <taxon>Eurotiomycetidae</taxon>
        <taxon>Eurotiales</taxon>
        <taxon>Aspergillaceae</taxon>
        <taxon>Penicillium</taxon>
    </lineage>
</organism>
<keyword evidence="10" id="KW-1185">Reference proteome</keyword>
<comment type="subcellular location">
    <subcellularLocation>
        <location evidence="1">Membrane</location>
        <topology evidence="1">Multi-pass membrane protein</topology>
    </subcellularLocation>
</comment>
<feature type="transmembrane region" description="Helical" evidence="8">
    <location>
        <begin position="195"/>
        <end position="215"/>
    </location>
</feature>
<reference evidence="9" key="2">
    <citation type="journal article" date="2023" name="IMA Fungus">
        <title>Comparative genomic study of the Penicillium genus elucidates a diverse pangenome and 15 lateral gene transfer events.</title>
        <authorList>
            <person name="Petersen C."/>
            <person name="Sorensen T."/>
            <person name="Nielsen M.R."/>
            <person name="Sondergaard T.E."/>
            <person name="Sorensen J.L."/>
            <person name="Fitzpatrick D.A."/>
            <person name="Frisvad J.C."/>
            <person name="Nielsen K.L."/>
        </authorList>
    </citation>
    <scope>NUCLEOTIDE SEQUENCE</scope>
    <source>
        <strain evidence="9">IBT 22155</strain>
    </source>
</reference>
<dbReference type="InterPro" id="IPR011701">
    <property type="entry name" value="MFS"/>
</dbReference>
<dbReference type="SUPFAM" id="SSF103473">
    <property type="entry name" value="MFS general substrate transporter"/>
    <property type="match status" value="1"/>
</dbReference>
<name>A0A9W9GJU4_9EURO</name>
<protein>
    <submittedName>
        <fullName evidence="9">Major facilitator superfamily domain general substrate transporter</fullName>
    </submittedName>
</protein>
<feature type="transmembrane region" description="Helical" evidence="8">
    <location>
        <begin position="589"/>
        <end position="610"/>
    </location>
</feature>
<dbReference type="OrthoDB" id="330047at2759"/>
<dbReference type="InterPro" id="IPR036259">
    <property type="entry name" value="MFS_trans_sf"/>
</dbReference>
<dbReference type="GeneID" id="81408922"/>
<feature type="transmembrane region" description="Helical" evidence="8">
    <location>
        <begin position="429"/>
        <end position="451"/>
    </location>
</feature>
<comment type="caution">
    <text evidence="9">The sequence shown here is derived from an EMBL/GenBank/DDBJ whole genome shotgun (WGS) entry which is preliminary data.</text>
</comment>
<feature type="transmembrane region" description="Helical" evidence="8">
    <location>
        <begin position="253"/>
        <end position="275"/>
    </location>
</feature>
<evidence type="ECO:0000256" key="5">
    <source>
        <dbReference type="ARBA" id="ARBA00022989"/>
    </source>
</evidence>
<feature type="transmembrane region" description="Helical" evidence="8">
    <location>
        <begin position="113"/>
        <end position="133"/>
    </location>
</feature>
<dbReference type="PANTHER" id="PTHR20772:SF2">
    <property type="entry name" value="PROTEIN FMP42"/>
    <property type="match status" value="1"/>
</dbReference>
<feature type="transmembrane region" description="Helical" evidence="8">
    <location>
        <begin position="471"/>
        <end position="490"/>
    </location>
</feature>
<dbReference type="GO" id="GO:0000329">
    <property type="term" value="C:fungal-type vacuole membrane"/>
    <property type="evidence" value="ECO:0007669"/>
    <property type="project" value="TreeGrafter"/>
</dbReference>
<dbReference type="Gene3D" id="1.20.1250.20">
    <property type="entry name" value="MFS general substrate transporter like domains"/>
    <property type="match status" value="1"/>
</dbReference>
<feature type="transmembrane region" description="Helical" evidence="8">
    <location>
        <begin position="221"/>
        <end position="241"/>
    </location>
</feature>
<sequence length="642" mass="69494">MSLNRISFLEGWERNPANRAEDSDSDSYQDLPEGSVASSFPSRLNFNPYAGPAWNESPDDRLSLLGSVSPTRGGRAGSVGSADRTVHESAISRTLGETTGAYEVSAARRIAQVCTAVVYCFLAAGVVFGFAALKPILLHEKVYRNLCSQAELDEDVDVCYGQEIRLNLMFTIAAVVTNVSALPVGTILDAYGPRAGGIIGSICLAIGAGLFGTASRLPFDGYIPGYMFLALGGPFIFIPSFHLSNTFPKRSGLILSMLTGAFDASSALFLLFRLMSEHTQGLISTNNFFAVYLIVPVFIIVAQIFIMPKTSYKTAGELVQQAEAQVADEIHDRIDDTVADRSEGERQRLNRRLQRQNIVGHIQDLLDDGTASVVSATTIDNTIFNTNIDAHTNTETPSHPHPQPPTSCQDEIRGILHGHSALSQLRTPWFILLAAFTIITMLRINYFVATLRTQYTYLLSSAEASKINKTFDILLPLGGLLSVPFTGTFLDTFRTRTVLCILVVTATFIGVSGCTPHSTTAAYANIILFVLYRPFYYTAVSDYAAKVFGFATFGKVYGLVICLAGIGNFAQAGLDTLTLRVWKGNPVPVNIGLTVLVAGVGGCLVGFVAWQTAVLQRGKTGDVDVREREPLLGDEVIRGYGV</sequence>
<dbReference type="Proteomes" id="UP001149079">
    <property type="component" value="Unassembled WGS sequence"/>
</dbReference>
<keyword evidence="6 8" id="KW-0472">Membrane</keyword>
<evidence type="ECO:0000256" key="6">
    <source>
        <dbReference type="ARBA" id="ARBA00023136"/>
    </source>
</evidence>
<gene>
    <name evidence="9" type="ORF">N7515_009008</name>
</gene>
<dbReference type="EMBL" id="JAPQKL010000007">
    <property type="protein sequence ID" value="KAJ5121047.1"/>
    <property type="molecule type" value="Genomic_DNA"/>
</dbReference>
<feature type="transmembrane region" description="Helical" evidence="8">
    <location>
        <begin position="547"/>
        <end position="569"/>
    </location>
</feature>
<evidence type="ECO:0000313" key="9">
    <source>
        <dbReference type="EMBL" id="KAJ5121047.1"/>
    </source>
</evidence>
<evidence type="ECO:0000313" key="10">
    <source>
        <dbReference type="Proteomes" id="UP001149079"/>
    </source>
</evidence>
<dbReference type="PANTHER" id="PTHR20772">
    <property type="entry name" value="PROTEIN FMP42"/>
    <property type="match status" value="1"/>
</dbReference>
<comment type="similarity">
    <text evidence="2">Belongs to the SLC43A transporter (TC 2.A.1.44) family.</text>
</comment>
<evidence type="ECO:0000256" key="3">
    <source>
        <dbReference type="ARBA" id="ARBA00022448"/>
    </source>
</evidence>
<keyword evidence="3" id="KW-0813">Transport</keyword>
<keyword evidence="4 8" id="KW-0812">Transmembrane</keyword>
<feature type="transmembrane region" description="Helical" evidence="8">
    <location>
        <begin position="287"/>
        <end position="306"/>
    </location>
</feature>
<accession>A0A9W9GJU4</accession>
<reference evidence="9" key="1">
    <citation type="submission" date="2022-11" db="EMBL/GenBank/DDBJ databases">
        <authorList>
            <person name="Petersen C."/>
        </authorList>
    </citation>
    <scope>NUCLEOTIDE SEQUENCE</scope>
    <source>
        <strain evidence="9">IBT 22155</strain>
    </source>
</reference>
<evidence type="ECO:0000256" key="7">
    <source>
        <dbReference type="SAM" id="MobiDB-lite"/>
    </source>
</evidence>
<proteinExistence type="inferred from homology"/>
<feature type="transmembrane region" description="Helical" evidence="8">
    <location>
        <begin position="521"/>
        <end position="540"/>
    </location>
</feature>
<feature type="region of interest" description="Disordered" evidence="7">
    <location>
        <begin position="65"/>
        <end position="85"/>
    </location>
</feature>
<evidence type="ECO:0000256" key="2">
    <source>
        <dbReference type="ARBA" id="ARBA00006595"/>
    </source>
</evidence>
<dbReference type="AlphaFoldDB" id="A0A9W9GJU4"/>
<keyword evidence="5 8" id="KW-1133">Transmembrane helix</keyword>
<feature type="transmembrane region" description="Helical" evidence="8">
    <location>
        <begin position="497"/>
        <end position="515"/>
    </location>
</feature>
<evidence type="ECO:0000256" key="4">
    <source>
        <dbReference type="ARBA" id="ARBA00022692"/>
    </source>
</evidence>
<dbReference type="GO" id="GO:0022857">
    <property type="term" value="F:transmembrane transporter activity"/>
    <property type="evidence" value="ECO:0007669"/>
    <property type="project" value="InterPro"/>
</dbReference>
<feature type="region of interest" description="Disordered" evidence="7">
    <location>
        <begin position="13"/>
        <end position="39"/>
    </location>
</feature>
<feature type="transmembrane region" description="Helical" evidence="8">
    <location>
        <begin position="168"/>
        <end position="188"/>
    </location>
</feature>
<dbReference type="Pfam" id="PF07690">
    <property type="entry name" value="MFS_1"/>
    <property type="match status" value="1"/>
</dbReference>
<dbReference type="RefSeq" id="XP_056517551.1">
    <property type="nucleotide sequence ID" value="XM_056669752.1"/>
</dbReference>
<evidence type="ECO:0000256" key="8">
    <source>
        <dbReference type="SAM" id="Phobius"/>
    </source>
</evidence>
<evidence type="ECO:0000256" key="1">
    <source>
        <dbReference type="ARBA" id="ARBA00004141"/>
    </source>
</evidence>
<dbReference type="InterPro" id="IPR052599">
    <property type="entry name" value="SLC43A_AATransporter"/>
</dbReference>